<protein>
    <submittedName>
        <fullName evidence="1">Uncharacterized protein</fullName>
    </submittedName>
</protein>
<organism evidence="1 2">
    <name type="scientific">Paenibacillus solanacearum</name>
    <dbReference type="NCBI Taxonomy" id="2048548"/>
    <lineage>
        <taxon>Bacteria</taxon>
        <taxon>Bacillati</taxon>
        <taxon>Bacillota</taxon>
        <taxon>Bacilli</taxon>
        <taxon>Bacillales</taxon>
        <taxon>Paenibacillaceae</taxon>
        <taxon>Paenibacillus</taxon>
    </lineage>
</organism>
<name>A0A916K2R6_9BACL</name>
<dbReference type="AlphaFoldDB" id="A0A916K2R6"/>
<evidence type="ECO:0000313" key="1">
    <source>
        <dbReference type="EMBL" id="CAG7628043.1"/>
    </source>
</evidence>
<accession>A0A916K2R6</accession>
<comment type="caution">
    <text evidence="1">The sequence shown here is derived from an EMBL/GenBank/DDBJ whole genome shotgun (WGS) entry which is preliminary data.</text>
</comment>
<keyword evidence="2" id="KW-1185">Reference proteome</keyword>
<dbReference type="EMBL" id="CAJVAS010000011">
    <property type="protein sequence ID" value="CAG7628043.1"/>
    <property type="molecule type" value="Genomic_DNA"/>
</dbReference>
<reference evidence="1" key="1">
    <citation type="submission" date="2021-06" db="EMBL/GenBank/DDBJ databases">
        <authorList>
            <person name="Criscuolo A."/>
        </authorList>
    </citation>
    <scope>NUCLEOTIDE SEQUENCE</scope>
    <source>
        <strain evidence="1">CIP111600</strain>
    </source>
</reference>
<proteinExistence type="predicted"/>
<dbReference type="Proteomes" id="UP000693672">
    <property type="component" value="Unassembled WGS sequence"/>
</dbReference>
<evidence type="ECO:0000313" key="2">
    <source>
        <dbReference type="Proteomes" id="UP000693672"/>
    </source>
</evidence>
<sequence length="45" mass="4832">MALKVNGLRPSLRGLFAVGGRGSAVRKEGRLFFAFLDMLTNHGAV</sequence>
<gene>
    <name evidence="1" type="ORF">PAESOLCIP111_02979</name>
</gene>